<dbReference type="InterPro" id="IPR038563">
    <property type="entry name" value="Endonuclease_7_sf"/>
</dbReference>
<dbReference type="InterPro" id="IPR044925">
    <property type="entry name" value="His-Me_finger_sf"/>
</dbReference>
<accession>A0A160DF18</accession>
<proteinExistence type="predicted"/>
<dbReference type="EMBL" id="KU998245">
    <property type="protein sequence ID" value="ANA86462.1"/>
    <property type="molecule type" value="Genomic_DNA"/>
</dbReference>
<keyword evidence="3" id="KW-1185">Reference proteome</keyword>
<dbReference type="KEGG" id="vg:28800587"/>
<name>A0A160DF18_9CAUD</name>
<dbReference type="InterPro" id="IPR004211">
    <property type="entry name" value="Endonuclease_7"/>
</dbReference>
<dbReference type="Gene3D" id="3.40.1800.10">
    <property type="entry name" value="His-Me finger endonucleases"/>
    <property type="match status" value="1"/>
</dbReference>
<reference evidence="3" key="1">
    <citation type="submission" date="2016-03" db="EMBL/GenBank/DDBJ databases">
        <authorList>
            <person name="Ploux O."/>
        </authorList>
    </citation>
    <scope>NUCLEOTIDE SEQUENCE [LARGE SCALE GENOMIC DNA]</scope>
</reference>
<evidence type="ECO:0000313" key="2">
    <source>
        <dbReference type="EMBL" id="ANA86462.1"/>
    </source>
</evidence>
<protein>
    <submittedName>
        <fullName evidence="2">EndoVII</fullName>
    </submittedName>
</protein>
<organism evidence="2 3">
    <name type="scientific">Gordonia phage OneUp</name>
    <dbReference type="NCBI Taxonomy" id="1838074"/>
    <lineage>
        <taxon>Viruses</taxon>
        <taxon>Duplodnaviria</taxon>
        <taxon>Heunggongvirae</taxon>
        <taxon>Uroviricota</taxon>
        <taxon>Caudoviricetes</taxon>
        <taxon>Oneupvirus</taxon>
        <taxon>Oneupvirus oneup</taxon>
    </lineage>
</organism>
<dbReference type="RefSeq" id="YP_009274544.1">
    <property type="nucleotide sequence ID" value="NC_030917.1"/>
</dbReference>
<dbReference type="OrthoDB" id="27676at10239"/>
<dbReference type="GeneID" id="28800587"/>
<feature type="compositionally biased region" description="Basic and acidic residues" evidence="1">
    <location>
        <begin position="47"/>
        <end position="60"/>
    </location>
</feature>
<gene>
    <name evidence="2" type="primary">128</name>
    <name evidence="2" type="ORF">PBI_ONEUP_128</name>
</gene>
<dbReference type="Proteomes" id="UP000204609">
    <property type="component" value="Segment"/>
</dbReference>
<evidence type="ECO:0000313" key="3">
    <source>
        <dbReference type="Proteomes" id="UP000204609"/>
    </source>
</evidence>
<evidence type="ECO:0000256" key="1">
    <source>
        <dbReference type="SAM" id="MobiDB-lite"/>
    </source>
</evidence>
<sequence>MTCRCDTETYARGVCRPCYERDLRKRNPEYAERQRVNSHRWRLTPENLERKRAKDRERYKGRPKTSRAHYTYGLTAEEYRQRMAQPCGICGAPSKHMDHDHRTGRVRGGLCHRCNLGLGYLEGWFVENAPAVLTWLQGSESPSIREILEIVNQEEETSVQQ</sequence>
<feature type="region of interest" description="Disordered" evidence="1">
    <location>
        <begin position="47"/>
        <end position="66"/>
    </location>
</feature>
<dbReference type="Pfam" id="PF02945">
    <property type="entry name" value="Endonuclease_7"/>
    <property type="match status" value="1"/>
</dbReference>
<dbReference type="SUPFAM" id="SSF54060">
    <property type="entry name" value="His-Me finger endonucleases"/>
    <property type="match status" value="1"/>
</dbReference>